<evidence type="ECO:0000313" key="4">
    <source>
        <dbReference type="Proteomes" id="UP000635606"/>
    </source>
</evidence>
<organism evidence="3 4">
    <name type="scientific">Virgisporangium ochraceum</name>
    <dbReference type="NCBI Taxonomy" id="65505"/>
    <lineage>
        <taxon>Bacteria</taxon>
        <taxon>Bacillati</taxon>
        <taxon>Actinomycetota</taxon>
        <taxon>Actinomycetes</taxon>
        <taxon>Micromonosporales</taxon>
        <taxon>Micromonosporaceae</taxon>
        <taxon>Virgisporangium</taxon>
    </lineage>
</organism>
<name>A0A8J4A2H5_9ACTN</name>
<accession>A0A8J4A2H5</accession>
<gene>
    <name evidence="3" type="ORF">Voc01_088680</name>
</gene>
<evidence type="ECO:0000256" key="1">
    <source>
        <dbReference type="SAM" id="SignalP"/>
    </source>
</evidence>
<dbReference type="InterPro" id="IPR026004">
    <property type="entry name" value="Septum_form"/>
</dbReference>
<comment type="caution">
    <text evidence="3">The sequence shown here is derived from an EMBL/GenBank/DDBJ whole genome shotgun (WGS) entry which is preliminary data.</text>
</comment>
<dbReference type="Pfam" id="PF13845">
    <property type="entry name" value="Septum_form"/>
    <property type="match status" value="1"/>
</dbReference>
<evidence type="ECO:0000259" key="2">
    <source>
        <dbReference type="Pfam" id="PF13845"/>
    </source>
</evidence>
<keyword evidence="4" id="KW-1185">Reference proteome</keyword>
<dbReference type="AlphaFoldDB" id="A0A8J4A2H5"/>
<proteinExistence type="predicted"/>
<protein>
    <recommendedName>
        <fullName evidence="2">Septum formation-related domain-containing protein</fullName>
    </recommendedName>
</protein>
<dbReference type="PROSITE" id="PS51257">
    <property type="entry name" value="PROKAR_LIPOPROTEIN"/>
    <property type="match status" value="1"/>
</dbReference>
<sequence length="294" mass="31930">MNAVTRAIASTSLAVLVLFGGSACAGTPGDGNLSDDWATMADPRVRVPEVGRCYNGADVAQNSYPPNWYRPVPCEGTHTAETFHVDELPAEVSERPALGHRHYWAAFDTCETQSKAFLGGDWHAARLYLSVFVPTPPQWDVGARWFACQVVETKTVLPGLVVQRSGSLRNALTGPAAVAHRCTDVIGLTEDDWEDLTPVDCAQPHDVEFAGSFKVPGTTAPAADKREGTFDRCWDVVAGYLGGTVDGMRMGYIPWGLDPKDWSNGDRWVRCFAWSSEKKTRGSVKGLGDRTPPS</sequence>
<feature type="chain" id="PRO_5035316224" description="Septum formation-related domain-containing protein" evidence="1">
    <location>
        <begin position="26"/>
        <end position="294"/>
    </location>
</feature>
<dbReference type="Proteomes" id="UP000635606">
    <property type="component" value="Unassembled WGS sequence"/>
</dbReference>
<reference evidence="3" key="1">
    <citation type="submission" date="2021-01" db="EMBL/GenBank/DDBJ databases">
        <title>Whole genome shotgun sequence of Virgisporangium ochraceum NBRC 16418.</title>
        <authorList>
            <person name="Komaki H."/>
            <person name="Tamura T."/>
        </authorList>
    </citation>
    <scope>NUCLEOTIDE SEQUENCE</scope>
    <source>
        <strain evidence="3">NBRC 16418</strain>
    </source>
</reference>
<feature type="signal peptide" evidence="1">
    <location>
        <begin position="1"/>
        <end position="25"/>
    </location>
</feature>
<dbReference type="EMBL" id="BOPH01000127">
    <property type="protein sequence ID" value="GIJ73951.1"/>
    <property type="molecule type" value="Genomic_DNA"/>
</dbReference>
<feature type="domain" description="Septum formation-related" evidence="2">
    <location>
        <begin position="63"/>
        <end position="271"/>
    </location>
</feature>
<keyword evidence="1" id="KW-0732">Signal</keyword>
<evidence type="ECO:0000313" key="3">
    <source>
        <dbReference type="EMBL" id="GIJ73951.1"/>
    </source>
</evidence>